<name>A0A075RB38_BRELA</name>
<dbReference type="EMBL" id="CP007806">
    <property type="protein sequence ID" value="AIG26740.1"/>
    <property type="molecule type" value="Genomic_DNA"/>
</dbReference>
<feature type="signal peptide" evidence="2">
    <location>
        <begin position="1"/>
        <end position="18"/>
    </location>
</feature>
<evidence type="ECO:0000256" key="2">
    <source>
        <dbReference type="SAM" id="SignalP"/>
    </source>
</evidence>
<reference evidence="3 4" key="1">
    <citation type="journal article" date="2011" name="J. Bacteriol.">
        <title>Genome sequence of Brevibacillus laterosporus LMG 15441, a pathogen of invertebrates.</title>
        <authorList>
            <person name="Djukic M."/>
            <person name="Poehlein A."/>
            <person name="Thurmer A."/>
            <person name="Daniel R."/>
        </authorList>
    </citation>
    <scope>NUCLEOTIDE SEQUENCE [LARGE SCALE GENOMIC DNA]</scope>
    <source>
        <strain evidence="3 4">LMG 15441</strain>
    </source>
</reference>
<organism evidence="3 4">
    <name type="scientific">Brevibacillus laterosporus LMG 15441</name>
    <dbReference type="NCBI Taxonomy" id="1042163"/>
    <lineage>
        <taxon>Bacteria</taxon>
        <taxon>Bacillati</taxon>
        <taxon>Bacillota</taxon>
        <taxon>Bacilli</taxon>
        <taxon>Bacillales</taxon>
        <taxon>Paenibacillaceae</taxon>
        <taxon>Brevibacillus</taxon>
    </lineage>
</organism>
<protein>
    <recommendedName>
        <fullName evidence="5">Lipoprotein</fullName>
    </recommendedName>
</protein>
<dbReference type="HOGENOM" id="CLU_1264926_0_0_9"/>
<accession>A0A075RB38</accession>
<dbReference type="AlphaFoldDB" id="A0A075RB38"/>
<keyword evidence="2" id="KW-0732">Signal</keyword>
<dbReference type="Proteomes" id="UP000005850">
    <property type="component" value="Chromosome"/>
</dbReference>
<sequence length="218" mass="24552">MKKMFLTLFLCLSIPISGCGSSQPAAKPEGKDAQPVRSATNPTPESKEGFLTKDNVSLVISLLEPYSPPILDDHVLKTKDDISKWIWFNKLQTWTDDLTRLLSSNTKLDETAKEIIIARLNKYFVPEESEAIFATFFSKESDGTYASIPTERFGSGTGSIDEDLKVILDKKDSKMIVRITGTEYDYLDPKSKQKNKVDVEFSLVEKDNHFLITGIEHH</sequence>
<proteinExistence type="predicted"/>
<evidence type="ECO:0000256" key="1">
    <source>
        <dbReference type="SAM" id="MobiDB-lite"/>
    </source>
</evidence>
<gene>
    <name evidence="3" type="ORF">BRLA_c024200</name>
</gene>
<dbReference type="KEGG" id="blr:BRLA_c024200"/>
<evidence type="ECO:0008006" key="5">
    <source>
        <dbReference type="Google" id="ProtNLM"/>
    </source>
</evidence>
<dbReference type="eggNOG" id="ENOG502ZR8Q">
    <property type="taxonomic scope" value="Bacteria"/>
</dbReference>
<feature type="chain" id="PRO_5038401538" description="Lipoprotein" evidence="2">
    <location>
        <begin position="19"/>
        <end position="218"/>
    </location>
</feature>
<evidence type="ECO:0000313" key="4">
    <source>
        <dbReference type="Proteomes" id="UP000005850"/>
    </source>
</evidence>
<evidence type="ECO:0000313" key="3">
    <source>
        <dbReference type="EMBL" id="AIG26740.1"/>
    </source>
</evidence>
<feature type="region of interest" description="Disordered" evidence="1">
    <location>
        <begin position="23"/>
        <end position="49"/>
    </location>
</feature>
<keyword evidence="4" id="KW-1185">Reference proteome</keyword>